<feature type="region of interest" description="Disordered" evidence="1">
    <location>
        <begin position="50"/>
        <end position="83"/>
    </location>
</feature>
<feature type="compositionally biased region" description="Low complexity" evidence="1">
    <location>
        <begin position="73"/>
        <end position="83"/>
    </location>
</feature>
<gene>
    <name evidence="2" type="ORF">METZ01_LOCUS456860</name>
</gene>
<dbReference type="AlphaFoldDB" id="A0A383A802"/>
<proteinExistence type="predicted"/>
<feature type="non-terminal residue" evidence="2">
    <location>
        <position position="179"/>
    </location>
</feature>
<sequence>MKTMTYLLNLTLLVVCSQFVFADNANSDGKQIYISYEDAQAALPDKDIYDEGAYRKNNPPHGGGEASRDCVNDDSSSDSYGDTCSSWYDANESESSYGCSGGYDDDDFDAAAQCCACGGGTESGPGWEDNPGDYEHTAVINTIVYDEDGSVLGDDGDMLAAFDDAGNVRGIGAHVVGLG</sequence>
<evidence type="ECO:0000313" key="2">
    <source>
        <dbReference type="EMBL" id="SVE04006.1"/>
    </source>
</evidence>
<dbReference type="EMBL" id="UINC01190047">
    <property type="protein sequence ID" value="SVE04006.1"/>
    <property type="molecule type" value="Genomic_DNA"/>
</dbReference>
<accession>A0A383A802</accession>
<evidence type="ECO:0000256" key="1">
    <source>
        <dbReference type="SAM" id="MobiDB-lite"/>
    </source>
</evidence>
<protein>
    <submittedName>
        <fullName evidence="2">Uncharacterized protein</fullName>
    </submittedName>
</protein>
<name>A0A383A802_9ZZZZ</name>
<reference evidence="2" key="1">
    <citation type="submission" date="2018-05" db="EMBL/GenBank/DDBJ databases">
        <authorList>
            <person name="Lanie J.A."/>
            <person name="Ng W.-L."/>
            <person name="Kazmierczak K.M."/>
            <person name="Andrzejewski T.M."/>
            <person name="Davidsen T.M."/>
            <person name="Wayne K.J."/>
            <person name="Tettelin H."/>
            <person name="Glass J.I."/>
            <person name="Rusch D."/>
            <person name="Podicherti R."/>
            <person name="Tsui H.-C.T."/>
            <person name="Winkler M.E."/>
        </authorList>
    </citation>
    <scope>NUCLEOTIDE SEQUENCE</scope>
</reference>
<organism evidence="2">
    <name type="scientific">marine metagenome</name>
    <dbReference type="NCBI Taxonomy" id="408172"/>
    <lineage>
        <taxon>unclassified sequences</taxon>
        <taxon>metagenomes</taxon>
        <taxon>ecological metagenomes</taxon>
    </lineage>
</organism>